<dbReference type="InterPro" id="IPR038063">
    <property type="entry name" value="Transpep_catalytic_dom"/>
</dbReference>
<dbReference type="InterPro" id="IPR036680">
    <property type="entry name" value="SPOR-like_sf"/>
</dbReference>
<proteinExistence type="inferred from homology"/>
<dbReference type="InterPro" id="IPR007730">
    <property type="entry name" value="SPOR-like_dom"/>
</dbReference>
<keyword evidence="13" id="KW-1185">Reference proteome</keyword>
<evidence type="ECO:0000259" key="10">
    <source>
        <dbReference type="PROSITE" id="PS51724"/>
    </source>
</evidence>
<dbReference type="GO" id="GO:0005576">
    <property type="term" value="C:extracellular region"/>
    <property type="evidence" value="ECO:0007669"/>
    <property type="project" value="TreeGrafter"/>
</dbReference>
<dbReference type="EMBL" id="JXBL01000001">
    <property type="protein sequence ID" value="KIE43869.1"/>
    <property type="molecule type" value="Genomic_DNA"/>
</dbReference>
<comment type="similarity">
    <text evidence="2">Belongs to the YkuD family.</text>
</comment>
<dbReference type="PANTHER" id="PTHR30582">
    <property type="entry name" value="L,D-TRANSPEPTIDASE"/>
    <property type="match status" value="1"/>
</dbReference>
<dbReference type="CDD" id="cd16913">
    <property type="entry name" value="YkuD_like"/>
    <property type="match status" value="1"/>
</dbReference>
<dbReference type="PROSITE" id="PS51724">
    <property type="entry name" value="SPOR"/>
    <property type="match status" value="1"/>
</dbReference>
<evidence type="ECO:0000313" key="12">
    <source>
        <dbReference type="EMBL" id="KIE43869.1"/>
    </source>
</evidence>
<keyword evidence="7 9" id="KW-0573">Peptidoglycan synthesis</keyword>
<evidence type="ECO:0000256" key="6">
    <source>
        <dbReference type="ARBA" id="ARBA00022960"/>
    </source>
</evidence>
<dbReference type="GO" id="GO:0008360">
    <property type="term" value="P:regulation of cell shape"/>
    <property type="evidence" value="ECO:0007669"/>
    <property type="project" value="UniProtKB-UniRule"/>
</dbReference>
<dbReference type="GO" id="GO:0018104">
    <property type="term" value="P:peptidoglycan-protein cross-linking"/>
    <property type="evidence" value="ECO:0007669"/>
    <property type="project" value="TreeGrafter"/>
</dbReference>
<dbReference type="Pfam" id="PF03734">
    <property type="entry name" value="YkuD"/>
    <property type="match status" value="1"/>
</dbReference>
<evidence type="ECO:0000256" key="4">
    <source>
        <dbReference type="ARBA" id="ARBA00022679"/>
    </source>
</evidence>
<sequence>MRRFVTLPTVAYWLHSVVLGICVIALTGCAATRQAWFPPVHPESELERNRFQVTPGADVIGRLGLVKLEEGDTLPDVARHFSVGINAISAANPGVDVWLPKAGERITLPLNFILPDAPRKGIVINLATMRLFQFKENGGALTVSTYPVGIGTKERPTPQGPTRVARKASRPTWYVPASIAEDHRKKGDILPAKVPPGPENPLGDYALYLSRSGYLIHGTNKPASIGLKASNGCMRLYPEHIEVLFRDTAVNTPVLIVNQPYLIGQRDGVLYMEAHTPLEDSGTSELARIHAKLKSFERASARTLDWDKINTVQTEARGIPVPILELRPGAEQEASSPLRIEHPAALYGRPELPALKLDAWYVLVGDMRDEIEARRTAAIINHQGPPIPARVLSKDSSYRIVAGPFSDGGKARDAAKRLKIDLDIDGIVIEPGRTI</sequence>
<evidence type="ECO:0000256" key="2">
    <source>
        <dbReference type="ARBA" id="ARBA00005992"/>
    </source>
</evidence>
<comment type="pathway">
    <text evidence="1 9">Cell wall biogenesis; peptidoglycan biosynthesis.</text>
</comment>
<dbReference type="PANTHER" id="PTHR30582:SF24">
    <property type="entry name" value="L,D-TRANSPEPTIDASE ERFK_SRFK-RELATED"/>
    <property type="match status" value="1"/>
</dbReference>
<organism evidence="12 13">
    <name type="scientific">Geobacter soli</name>
    <dbReference type="NCBI Taxonomy" id="1510391"/>
    <lineage>
        <taxon>Bacteria</taxon>
        <taxon>Pseudomonadati</taxon>
        <taxon>Thermodesulfobacteriota</taxon>
        <taxon>Desulfuromonadia</taxon>
        <taxon>Geobacterales</taxon>
        <taxon>Geobacteraceae</taxon>
        <taxon>Geobacter</taxon>
    </lineage>
</organism>
<evidence type="ECO:0000259" key="11">
    <source>
        <dbReference type="PROSITE" id="PS52029"/>
    </source>
</evidence>
<dbReference type="GO" id="GO:0071555">
    <property type="term" value="P:cell wall organization"/>
    <property type="evidence" value="ECO:0007669"/>
    <property type="project" value="UniProtKB-UniRule"/>
</dbReference>
<dbReference type="Gene3D" id="3.30.70.1070">
    <property type="entry name" value="Sporulation related repeat"/>
    <property type="match status" value="1"/>
</dbReference>
<dbReference type="Proteomes" id="UP000031433">
    <property type="component" value="Unassembled WGS sequence"/>
</dbReference>
<evidence type="ECO:0000256" key="7">
    <source>
        <dbReference type="ARBA" id="ARBA00022984"/>
    </source>
</evidence>
<dbReference type="GO" id="GO:0071972">
    <property type="term" value="F:peptidoglycan L,D-transpeptidase activity"/>
    <property type="evidence" value="ECO:0007669"/>
    <property type="project" value="TreeGrafter"/>
</dbReference>
<feature type="active site" description="Nucleophile" evidence="9">
    <location>
        <position position="233"/>
    </location>
</feature>
<feature type="domain" description="SPOR" evidence="10">
    <location>
        <begin position="354"/>
        <end position="431"/>
    </location>
</feature>
<accession>A0A0C1TSP0</accession>
<evidence type="ECO:0000256" key="8">
    <source>
        <dbReference type="ARBA" id="ARBA00023316"/>
    </source>
</evidence>
<evidence type="ECO:0000313" key="13">
    <source>
        <dbReference type="Proteomes" id="UP000031433"/>
    </source>
</evidence>
<dbReference type="InterPro" id="IPR050979">
    <property type="entry name" value="LD-transpeptidase"/>
</dbReference>
<gene>
    <name evidence="12" type="ORF">SE37_15165</name>
</gene>
<dbReference type="UniPathway" id="UPA00219"/>
<dbReference type="Pfam" id="PF05036">
    <property type="entry name" value="SPOR"/>
    <property type="match status" value="1"/>
</dbReference>
<dbReference type="GO" id="GO:0042834">
    <property type="term" value="F:peptidoglycan binding"/>
    <property type="evidence" value="ECO:0007669"/>
    <property type="project" value="InterPro"/>
</dbReference>
<dbReference type="RefSeq" id="WP_039647729.1">
    <property type="nucleotide sequence ID" value="NZ_JXBL01000001.1"/>
</dbReference>
<dbReference type="GO" id="GO:0016757">
    <property type="term" value="F:glycosyltransferase activity"/>
    <property type="evidence" value="ECO:0007669"/>
    <property type="project" value="UniProtKB-KW"/>
</dbReference>
<feature type="active site" description="Proton donor/acceptor" evidence="9">
    <location>
        <position position="217"/>
    </location>
</feature>
<evidence type="ECO:0000256" key="1">
    <source>
        <dbReference type="ARBA" id="ARBA00004752"/>
    </source>
</evidence>
<evidence type="ECO:0000256" key="5">
    <source>
        <dbReference type="ARBA" id="ARBA00022801"/>
    </source>
</evidence>
<feature type="domain" description="L,D-TPase catalytic" evidence="11">
    <location>
        <begin position="120"/>
        <end position="257"/>
    </location>
</feature>
<dbReference type="AlphaFoldDB" id="A0A0C1TSP0"/>
<dbReference type="SUPFAM" id="SSF110997">
    <property type="entry name" value="Sporulation related repeat"/>
    <property type="match status" value="1"/>
</dbReference>
<keyword evidence="5" id="KW-0378">Hydrolase</keyword>
<keyword evidence="4" id="KW-0808">Transferase</keyword>
<dbReference type="InterPro" id="IPR018392">
    <property type="entry name" value="LysM"/>
</dbReference>
<dbReference type="Gene3D" id="2.40.440.10">
    <property type="entry name" value="L,D-transpeptidase catalytic domain-like"/>
    <property type="match status" value="1"/>
</dbReference>
<dbReference type="PROSITE" id="PS52029">
    <property type="entry name" value="LD_TPASE"/>
    <property type="match status" value="1"/>
</dbReference>
<protein>
    <submittedName>
        <fullName evidence="12">Peptidase</fullName>
    </submittedName>
</protein>
<dbReference type="SUPFAM" id="SSF141523">
    <property type="entry name" value="L,D-transpeptidase catalytic domain-like"/>
    <property type="match status" value="1"/>
</dbReference>
<evidence type="ECO:0000256" key="9">
    <source>
        <dbReference type="PROSITE-ProRule" id="PRU01373"/>
    </source>
</evidence>
<reference evidence="12 13" key="1">
    <citation type="submission" date="2015-01" db="EMBL/GenBank/DDBJ databases">
        <title>Genome sequence of the anaerobic bacterium Geobacter soli GSS01, a dissimilatory Fe(III) reducer from soil.</title>
        <authorList>
            <person name="Yang G."/>
            <person name="Zhou S."/>
        </authorList>
    </citation>
    <scope>NUCLEOTIDE SEQUENCE [LARGE SCALE GENOMIC DNA]</scope>
    <source>
        <strain evidence="12 13">GSS01</strain>
    </source>
</reference>
<keyword evidence="8 9" id="KW-0961">Cell wall biogenesis/degradation</keyword>
<dbReference type="InterPro" id="IPR005490">
    <property type="entry name" value="LD_TPept_cat_dom"/>
</dbReference>
<evidence type="ECO:0000256" key="3">
    <source>
        <dbReference type="ARBA" id="ARBA00022676"/>
    </source>
</evidence>
<dbReference type="CDD" id="cd00118">
    <property type="entry name" value="LysM"/>
    <property type="match status" value="1"/>
</dbReference>
<comment type="caution">
    <text evidence="12">The sequence shown here is derived from an EMBL/GenBank/DDBJ whole genome shotgun (WGS) entry which is preliminary data.</text>
</comment>
<keyword evidence="6 9" id="KW-0133">Cell shape</keyword>
<dbReference type="PROSITE" id="PS51257">
    <property type="entry name" value="PROKAR_LIPOPROTEIN"/>
    <property type="match status" value="1"/>
</dbReference>
<name>A0A0C1TSP0_9BACT</name>
<keyword evidence="3" id="KW-0328">Glycosyltransferase</keyword>